<dbReference type="EMBL" id="JACJQY010000024">
    <property type="protein sequence ID" value="MBD2318106.1"/>
    <property type="molecule type" value="Genomic_DNA"/>
</dbReference>
<accession>A0ABR8CEJ4</accession>
<protein>
    <submittedName>
        <fullName evidence="2">Uncharacterized protein</fullName>
    </submittedName>
</protein>
<feature type="compositionally biased region" description="Polar residues" evidence="1">
    <location>
        <begin position="1"/>
        <end position="11"/>
    </location>
</feature>
<name>A0ABR8CEJ4_9CYAN</name>
<evidence type="ECO:0000256" key="1">
    <source>
        <dbReference type="SAM" id="MobiDB-lite"/>
    </source>
</evidence>
<gene>
    <name evidence="2" type="ORF">H6G05_14780</name>
</gene>
<dbReference type="RefSeq" id="WP_190578906.1">
    <property type="nucleotide sequence ID" value="NZ_CAWPQU010000017.1"/>
</dbReference>
<evidence type="ECO:0000313" key="2">
    <source>
        <dbReference type="EMBL" id="MBD2318106.1"/>
    </source>
</evidence>
<dbReference type="Proteomes" id="UP000618445">
    <property type="component" value="Unassembled WGS sequence"/>
</dbReference>
<reference evidence="2 3" key="1">
    <citation type="journal article" date="2020" name="ISME J.">
        <title>Comparative genomics reveals insights into cyanobacterial evolution and habitat adaptation.</title>
        <authorList>
            <person name="Chen M.Y."/>
            <person name="Teng W.K."/>
            <person name="Zhao L."/>
            <person name="Hu C.X."/>
            <person name="Zhou Y.K."/>
            <person name="Han B.P."/>
            <person name="Song L.R."/>
            <person name="Shu W.S."/>
        </authorList>
    </citation>
    <scope>NUCLEOTIDE SEQUENCE [LARGE SCALE GENOMIC DNA]</scope>
    <source>
        <strain evidence="2 3">FACHB-1050</strain>
    </source>
</reference>
<comment type="caution">
    <text evidence="2">The sequence shown here is derived from an EMBL/GenBank/DDBJ whole genome shotgun (WGS) entry which is preliminary data.</text>
</comment>
<feature type="region of interest" description="Disordered" evidence="1">
    <location>
        <begin position="1"/>
        <end position="44"/>
    </location>
</feature>
<evidence type="ECO:0000313" key="3">
    <source>
        <dbReference type="Proteomes" id="UP000618445"/>
    </source>
</evidence>
<organism evidence="2 3">
    <name type="scientific">Phormidium tenue FACHB-1050</name>
    <dbReference type="NCBI Taxonomy" id="2692857"/>
    <lineage>
        <taxon>Bacteria</taxon>
        <taxon>Bacillati</taxon>
        <taxon>Cyanobacteriota</taxon>
        <taxon>Cyanophyceae</taxon>
        <taxon>Oscillatoriophycideae</taxon>
        <taxon>Oscillatoriales</taxon>
        <taxon>Oscillatoriaceae</taxon>
        <taxon>Phormidium</taxon>
    </lineage>
</organism>
<sequence>MQDLATNNKVNAENEPTRIKSGRVKLANNNEPATPTKKDGAGESTTLNKFRETIKDVLEEITVLEVNTMIVSHIPITRFDARQFYSDLLENIMYKTEEGLQDIRRSLLDRSKELQKQGSAASQTELDRYNRDLEIYKRAERSFNNRQNLTDPRQKEQFEIEQACYEELADKVLQLDIAKDAEGRIIPDAPMIRYFRKLWEFEQSILNGERVYAQTRFQLDGDLTNRFLDDLFVPARSKIDPKMAKLVFDLHHQAVENAEKQWSGLILTCVSLVKDLMQFRPK</sequence>
<proteinExistence type="predicted"/>
<keyword evidence="3" id="KW-1185">Reference proteome</keyword>